<feature type="region of interest" description="Disordered" evidence="1">
    <location>
        <begin position="65"/>
        <end position="98"/>
    </location>
</feature>
<organism evidence="2 3">
    <name type="scientific">Romanomermis culicivorax</name>
    <name type="common">Nematode worm</name>
    <dbReference type="NCBI Taxonomy" id="13658"/>
    <lineage>
        <taxon>Eukaryota</taxon>
        <taxon>Metazoa</taxon>
        <taxon>Ecdysozoa</taxon>
        <taxon>Nematoda</taxon>
        <taxon>Enoplea</taxon>
        <taxon>Dorylaimia</taxon>
        <taxon>Mermithida</taxon>
        <taxon>Mermithoidea</taxon>
        <taxon>Mermithidae</taxon>
        <taxon>Romanomermis</taxon>
    </lineage>
</organism>
<proteinExistence type="predicted"/>
<dbReference type="Proteomes" id="UP000887565">
    <property type="component" value="Unplaced"/>
</dbReference>
<dbReference type="WBParaSite" id="nRc.2.0.1.t17226-RA">
    <property type="protein sequence ID" value="nRc.2.0.1.t17226-RA"/>
    <property type="gene ID" value="nRc.2.0.1.g17226"/>
</dbReference>
<protein>
    <submittedName>
        <fullName evidence="3">Uncharacterized protein</fullName>
    </submittedName>
</protein>
<evidence type="ECO:0000256" key="1">
    <source>
        <dbReference type="SAM" id="MobiDB-lite"/>
    </source>
</evidence>
<accession>A0A915ITS5</accession>
<evidence type="ECO:0000313" key="3">
    <source>
        <dbReference type="WBParaSite" id="nRc.2.0.1.t17226-RA"/>
    </source>
</evidence>
<evidence type="ECO:0000313" key="2">
    <source>
        <dbReference type="Proteomes" id="UP000887565"/>
    </source>
</evidence>
<name>A0A915ITS5_ROMCU</name>
<dbReference type="AlphaFoldDB" id="A0A915ITS5"/>
<reference evidence="3" key="1">
    <citation type="submission" date="2022-11" db="UniProtKB">
        <authorList>
            <consortium name="WormBaseParasite"/>
        </authorList>
    </citation>
    <scope>IDENTIFICATION</scope>
</reference>
<keyword evidence="2" id="KW-1185">Reference proteome</keyword>
<sequence length="208" mass="23946">MEQLIGSEWIETEHKKTDYMECGLQTDGTINVSGEDIKRRHNSSTLAPSSAVKDDVRRRMNVAPIMEPNTRPNGDGHANKRTLPISRTNTSKKKKKGLMQKNMTVVSLVNLVILKHSRCQTMEEFFQKMSKPKSRNYLTRIHPTYDKIVNSRRISTFRASTINKSCTLDAVMLKKNSRCHSEKNQDPIMKKFMIPSWEQNQDGRHIKG</sequence>